<accession>X1CU83</accession>
<feature type="domain" description="Solute-binding protein family 5" evidence="1">
    <location>
        <begin position="5"/>
        <end position="105"/>
    </location>
</feature>
<reference evidence="2" key="1">
    <citation type="journal article" date="2014" name="Front. Microbiol.">
        <title>High frequency of phylogenetically diverse reductive dehalogenase-homologous genes in deep subseafloor sedimentary metagenomes.</title>
        <authorList>
            <person name="Kawai M."/>
            <person name="Futagami T."/>
            <person name="Toyoda A."/>
            <person name="Takaki Y."/>
            <person name="Nishi S."/>
            <person name="Hori S."/>
            <person name="Arai W."/>
            <person name="Tsubouchi T."/>
            <person name="Morono Y."/>
            <person name="Uchiyama I."/>
            <person name="Ito T."/>
            <person name="Fujiyama A."/>
            <person name="Inagaki F."/>
            <person name="Takami H."/>
        </authorList>
    </citation>
    <scope>NUCLEOTIDE SEQUENCE</scope>
    <source>
        <strain evidence="2">Expedition CK06-06</strain>
    </source>
</reference>
<dbReference type="InterPro" id="IPR039424">
    <property type="entry name" value="SBP_5"/>
</dbReference>
<dbReference type="Gene3D" id="3.10.105.10">
    <property type="entry name" value="Dipeptide-binding Protein, Domain 3"/>
    <property type="match status" value="1"/>
</dbReference>
<feature type="non-terminal residue" evidence="2">
    <location>
        <position position="1"/>
    </location>
</feature>
<evidence type="ECO:0000313" key="2">
    <source>
        <dbReference type="EMBL" id="GAG99648.1"/>
    </source>
</evidence>
<dbReference type="GO" id="GO:0015833">
    <property type="term" value="P:peptide transport"/>
    <property type="evidence" value="ECO:0007669"/>
    <property type="project" value="TreeGrafter"/>
</dbReference>
<dbReference type="Pfam" id="PF00496">
    <property type="entry name" value="SBP_bac_5"/>
    <property type="match status" value="1"/>
</dbReference>
<sequence>NPNVPETYSFDLEKAAKILDDLGWVDTDGDGIREGTGEHAGEPLEFDIGPPIYDPVRCRAAELLSEWFAQIGVDATVQYMEWATLWGKIIQPLDSPTKIDSWMLGSSQSAEPTWMHTRLHSDNIPNPNYYGFVNAEYDELALLQGTQFDSKERQESIWRMQELLAEDCPLVVLYFRQSPSVYRNDKLTGWVEHFGAGMDHMWNYINLRPIVEMKSMSVSIVNTPPPECEIGEAFTLGITYTGPEGPVTTASVSAMLTGDPTPYVLEHVGSGKYD</sequence>
<dbReference type="PANTHER" id="PTHR30290">
    <property type="entry name" value="PERIPLASMIC BINDING COMPONENT OF ABC TRANSPORTER"/>
    <property type="match status" value="1"/>
</dbReference>
<gene>
    <name evidence="2" type="ORF">S01H4_49464</name>
</gene>
<proteinExistence type="predicted"/>
<dbReference type="GO" id="GO:1904680">
    <property type="term" value="F:peptide transmembrane transporter activity"/>
    <property type="evidence" value="ECO:0007669"/>
    <property type="project" value="TreeGrafter"/>
</dbReference>
<organism evidence="2">
    <name type="scientific">marine sediment metagenome</name>
    <dbReference type="NCBI Taxonomy" id="412755"/>
    <lineage>
        <taxon>unclassified sequences</taxon>
        <taxon>metagenomes</taxon>
        <taxon>ecological metagenomes</taxon>
    </lineage>
</organism>
<dbReference type="InterPro" id="IPR000914">
    <property type="entry name" value="SBP_5_dom"/>
</dbReference>
<comment type="caution">
    <text evidence="2">The sequence shown here is derived from an EMBL/GenBank/DDBJ whole genome shotgun (WGS) entry which is preliminary data.</text>
</comment>
<name>X1CU83_9ZZZZ</name>
<feature type="non-terminal residue" evidence="2">
    <location>
        <position position="274"/>
    </location>
</feature>
<dbReference type="SUPFAM" id="SSF53850">
    <property type="entry name" value="Periplasmic binding protein-like II"/>
    <property type="match status" value="1"/>
</dbReference>
<evidence type="ECO:0000259" key="1">
    <source>
        <dbReference type="Pfam" id="PF00496"/>
    </source>
</evidence>
<protein>
    <recommendedName>
        <fullName evidence="1">Solute-binding protein family 5 domain-containing protein</fullName>
    </recommendedName>
</protein>
<dbReference type="AlphaFoldDB" id="X1CU83"/>
<dbReference type="EMBL" id="BART01027979">
    <property type="protein sequence ID" value="GAG99648.1"/>
    <property type="molecule type" value="Genomic_DNA"/>
</dbReference>